<accession>A0ABQ8JS78</accession>
<dbReference type="EMBL" id="NJHN03000018">
    <property type="protein sequence ID" value="KAH9425452.1"/>
    <property type="molecule type" value="Genomic_DNA"/>
</dbReference>
<reference evidence="1 2" key="2">
    <citation type="journal article" date="2022" name="Mol. Biol. Evol.">
        <title>Comparative Genomics Reveals Insights into the Divergent Evolution of Astigmatic Mites and Household Pest Adaptations.</title>
        <authorList>
            <person name="Xiong Q."/>
            <person name="Wan A.T."/>
            <person name="Liu X."/>
            <person name="Fung C.S."/>
            <person name="Xiao X."/>
            <person name="Malainual N."/>
            <person name="Hou J."/>
            <person name="Wang L."/>
            <person name="Wang M."/>
            <person name="Yang K.Y."/>
            <person name="Cui Y."/>
            <person name="Leung E.L."/>
            <person name="Nong W."/>
            <person name="Shin S.K."/>
            <person name="Au S.W."/>
            <person name="Jeong K.Y."/>
            <person name="Chew F.T."/>
            <person name="Hui J.H."/>
            <person name="Leung T.F."/>
            <person name="Tungtrongchitr A."/>
            <person name="Zhong N."/>
            <person name="Liu Z."/>
            <person name="Tsui S.K."/>
        </authorList>
    </citation>
    <scope>NUCLEOTIDE SEQUENCE [LARGE SCALE GENOMIC DNA]</scope>
    <source>
        <strain evidence="1">Derp</strain>
    </source>
</reference>
<name>A0ABQ8JS78_DERPT</name>
<keyword evidence="2" id="KW-1185">Reference proteome</keyword>
<proteinExistence type="predicted"/>
<reference evidence="1 2" key="1">
    <citation type="journal article" date="2018" name="J. Allergy Clin. Immunol.">
        <title>High-quality assembly of Dermatophagoides pteronyssinus genome and transcriptome reveals a wide range of novel allergens.</title>
        <authorList>
            <person name="Liu X.Y."/>
            <person name="Yang K.Y."/>
            <person name="Wang M.Q."/>
            <person name="Kwok J.S."/>
            <person name="Zeng X."/>
            <person name="Yang Z."/>
            <person name="Xiao X.J."/>
            <person name="Lau C.P."/>
            <person name="Li Y."/>
            <person name="Huang Z.M."/>
            <person name="Ba J.G."/>
            <person name="Yim A.K."/>
            <person name="Ouyang C.Y."/>
            <person name="Ngai S.M."/>
            <person name="Chan T.F."/>
            <person name="Leung E.L."/>
            <person name="Liu L."/>
            <person name="Liu Z.G."/>
            <person name="Tsui S.K."/>
        </authorList>
    </citation>
    <scope>NUCLEOTIDE SEQUENCE [LARGE SCALE GENOMIC DNA]</scope>
    <source>
        <strain evidence="1">Derp</strain>
    </source>
</reference>
<sequence>MQLSNTLQICENCSGTIGNGSDDSVDAATAVDDSNDDDDCAGLVNEFKSKIIDLCVARISPSSIIVIVP</sequence>
<comment type="caution">
    <text evidence="1">The sequence shown here is derived from an EMBL/GenBank/DDBJ whole genome shotgun (WGS) entry which is preliminary data.</text>
</comment>
<organism evidence="1 2">
    <name type="scientific">Dermatophagoides pteronyssinus</name>
    <name type="common">European house dust mite</name>
    <dbReference type="NCBI Taxonomy" id="6956"/>
    <lineage>
        <taxon>Eukaryota</taxon>
        <taxon>Metazoa</taxon>
        <taxon>Ecdysozoa</taxon>
        <taxon>Arthropoda</taxon>
        <taxon>Chelicerata</taxon>
        <taxon>Arachnida</taxon>
        <taxon>Acari</taxon>
        <taxon>Acariformes</taxon>
        <taxon>Sarcoptiformes</taxon>
        <taxon>Astigmata</taxon>
        <taxon>Psoroptidia</taxon>
        <taxon>Analgoidea</taxon>
        <taxon>Pyroglyphidae</taxon>
        <taxon>Dermatophagoidinae</taxon>
        <taxon>Dermatophagoides</taxon>
    </lineage>
</organism>
<evidence type="ECO:0000313" key="2">
    <source>
        <dbReference type="Proteomes" id="UP000887458"/>
    </source>
</evidence>
<evidence type="ECO:0000313" key="1">
    <source>
        <dbReference type="EMBL" id="KAH9425452.1"/>
    </source>
</evidence>
<dbReference type="Proteomes" id="UP000887458">
    <property type="component" value="Unassembled WGS sequence"/>
</dbReference>
<gene>
    <name evidence="1" type="ORF">DERP_006060</name>
</gene>
<protein>
    <submittedName>
        <fullName evidence="1">Uncharacterized protein</fullName>
    </submittedName>
</protein>